<dbReference type="Proteomes" id="UP000054217">
    <property type="component" value="Unassembled WGS sequence"/>
</dbReference>
<dbReference type="HOGENOM" id="CLU_2387068_0_0_1"/>
<keyword evidence="4" id="KW-1185">Reference proteome</keyword>
<dbReference type="STRING" id="870435.A0A0C3PCX2"/>
<evidence type="ECO:0000259" key="2">
    <source>
        <dbReference type="Pfam" id="PF20231"/>
    </source>
</evidence>
<dbReference type="InterPro" id="IPR046496">
    <property type="entry name" value="DUF6589"/>
</dbReference>
<dbReference type="AlphaFoldDB" id="A0A0C3PCX2"/>
<protein>
    <recommendedName>
        <fullName evidence="2">DUF6589 domain-containing protein</fullName>
    </recommendedName>
</protein>
<name>A0A0C3PCX2_PISTI</name>
<sequence>MSLQHTLLLGLVTVRWYGALLTLVKNVQTCSQYFKPLYVVTYTLRRVHQQPSLQCDMQHENVLIINKYMLPHEELTHVMNSGDIGYVELCINCP</sequence>
<dbReference type="EMBL" id="KN831965">
    <property type="protein sequence ID" value="KIO05891.1"/>
    <property type="molecule type" value="Genomic_DNA"/>
</dbReference>
<reference evidence="3 4" key="1">
    <citation type="submission" date="2014-04" db="EMBL/GenBank/DDBJ databases">
        <authorList>
            <consortium name="DOE Joint Genome Institute"/>
            <person name="Kuo A."/>
            <person name="Kohler A."/>
            <person name="Costa M.D."/>
            <person name="Nagy L.G."/>
            <person name="Floudas D."/>
            <person name="Copeland A."/>
            <person name="Barry K.W."/>
            <person name="Cichocki N."/>
            <person name="Veneault-Fourrey C."/>
            <person name="LaButti K."/>
            <person name="Lindquist E.A."/>
            <person name="Lipzen A."/>
            <person name="Lundell T."/>
            <person name="Morin E."/>
            <person name="Murat C."/>
            <person name="Sun H."/>
            <person name="Tunlid A."/>
            <person name="Henrissat B."/>
            <person name="Grigoriev I.V."/>
            <person name="Hibbett D.S."/>
            <person name="Martin F."/>
            <person name="Nordberg H.P."/>
            <person name="Cantor M.N."/>
            <person name="Hua S.X."/>
        </authorList>
    </citation>
    <scope>NUCLEOTIDE SEQUENCE [LARGE SCALE GENOMIC DNA]</scope>
    <source>
        <strain evidence="3 4">Marx 270</strain>
    </source>
</reference>
<gene>
    <name evidence="3" type="ORF">M404DRAFT_140150</name>
</gene>
<dbReference type="InParanoid" id="A0A0C3PCX2"/>
<keyword evidence="1" id="KW-0732">Signal</keyword>
<dbReference type="Pfam" id="PF20231">
    <property type="entry name" value="DUF6589"/>
    <property type="match status" value="1"/>
</dbReference>
<accession>A0A0C3PCX2</accession>
<feature type="signal peptide" evidence="1">
    <location>
        <begin position="1"/>
        <end position="29"/>
    </location>
</feature>
<feature type="chain" id="PRO_5002180430" description="DUF6589 domain-containing protein" evidence="1">
    <location>
        <begin position="30"/>
        <end position="94"/>
    </location>
</feature>
<evidence type="ECO:0000256" key="1">
    <source>
        <dbReference type="SAM" id="SignalP"/>
    </source>
</evidence>
<evidence type="ECO:0000313" key="4">
    <source>
        <dbReference type="Proteomes" id="UP000054217"/>
    </source>
</evidence>
<feature type="domain" description="DUF6589" evidence="2">
    <location>
        <begin position="38"/>
        <end position="91"/>
    </location>
</feature>
<evidence type="ECO:0000313" key="3">
    <source>
        <dbReference type="EMBL" id="KIO05891.1"/>
    </source>
</evidence>
<dbReference type="OrthoDB" id="4743193at2759"/>
<organism evidence="3 4">
    <name type="scientific">Pisolithus tinctorius Marx 270</name>
    <dbReference type="NCBI Taxonomy" id="870435"/>
    <lineage>
        <taxon>Eukaryota</taxon>
        <taxon>Fungi</taxon>
        <taxon>Dikarya</taxon>
        <taxon>Basidiomycota</taxon>
        <taxon>Agaricomycotina</taxon>
        <taxon>Agaricomycetes</taxon>
        <taxon>Agaricomycetidae</taxon>
        <taxon>Boletales</taxon>
        <taxon>Sclerodermatineae</taxon>
        <taxon>Pisolithaceae</taxon>
        <taxon>Pisolithus</taxon>
    </lineage>
</organism>
<reference evidence="4" key="2">
    <citation type="submission" date="2015-01" db="EMBL/GenBank/DDBJ databases">
        <title>Evolutionary Origins and Diversification of the Mycorrhizal Mutualists.</title>
        <authorList>
            <consortium name="DOE Joint Genome Institute"/>
            <consortium name="Mycorrhizal Genomics Consortium"/>
            <person name="Kohler A."/>
            <person name="Kuo A."/>
            <person name="Nagy L.G."/>
            <person name="Floudas D."/>
            <person name="Copeland A."/>
            <person name="Barry K.W."/>
            <person name="Cichocki N."/>
            <person name="Veneault-Fourrey C."/>
            <person name="LaButti K."/>
            <person name="Lindquist E.A."/>
            <person name="Lipzen A."/>
            <person name="Lundell T."/>
            <person name="Morin E."/>
            <person name="Murat C."/>
            <person name="Riley R."/>
            <person name="Ohm R."/>
            <person name="Sun H."/>
            <person name="Tunlid A."/>
            <person name="Henrissat B."/>
            <person name="Grigoriev I.V."/>
            <person name="Hibbett D.S."/>
            <person name="Martin F."/>
        </authorList>
    </citation>
    <scope>NUCLEOTIDE SEQUENCE [LARGE SCALE GENOMIC DNA]</scope>
    <source>
        <strain evidence="4">Marx 270</strain>
    </source>
</reference>
<proteinExistence type="predicted"/>